<reference evidence="2 3" key="1">
    <citation type="submission" date="2018-08" db="EMBL/GenBank/DDBJ databases">
        <title>Draft genome sequence of Rhodobacter sphaeroides FY.</title>
        <authorList>
            <person name="Rayyan A."/>
            <person name="Meyer T.E."/>
            <person name="Kyndt J.A."/>
        </authorList>
    </citation>
    <scope>NUCLEOTIDE SEQUENCE [LARGE SCALE GENOMIC DNA]</scope>
    <source>
        <strain evidence="2 3">FY</strain>
    </source>
</reference>
<dbReference type="AlphaFoldDB" id="A0AAX1UE58"/>
<evidence type="ECO:0000313" key="3">
    <source>
        <dbReference type="Proteomes" id="UP000266305"/>
    </source>
</evidence>
<accession>A0AAX1UE58</accession>
<evidence type="ECO:0000313" key="2">
    <source>
        <dbReference type="EMBL" id="RHZ90401.1"/>
    </source>
</evidence>
<dbReference type="Proteomes" id="UP000266305">
    <property type="component" value="Unassembled WGS sequence"/>
</dbReference>
<feature type="region of interest" description="Disordered" evidence="1">
    <location>
        <begin position="104"/>
        <end position="136"/>
    </location>
</feature>
<comment type="caution">
    <text evidence="2">The sequence shown here is derived from an EMBL/GenBank/DDBJ whole genome shotgun (WGS) entry which is preliminary data.</text>
</comment>
<dbReference type="EMBL" id="QWGP01000067">
    <property type="protein sequence ID" value="RHZ90401.1"/>
    <property type="molecule type" value="Genomic_DNA"/>
</dbReference>
<protein>
    <submittedName>
        <fullName evidence="2">Uncharacterized protein</fullName>
    </submittedName>
</protein>
<sequence>MNALPNPQPAPPPERKPMSELRTLDQIVSLADNGQYQPLLLQENDDLISEIVNFSQAYGTKAGGKLQITISYTTDRFGQIDLAIEHKVTKPRTPKAKATAWTADGGGLTIANPNQSRMEIREVAGRRQLRTPGADE</sequence>
<name>A0AAX1UE58_CERSP</name>
<evidence type="ECO:0000256" key="1">
    <source>
        <dbReference type="SAM" id="MobiDB-lite"/>
    </source>
</evidence>
<gene>
    <name evidence="2" type="ORF">D1114_23455</name>
</gene>
<proteinExistence type="predicted"/>
<organism evidence="2 3">
    <name type="scientific">Cereibacter sphaeroides</name>
    <name type="common">Rhodobacter sphaeroides</name>
    <dbReference type="NCBI Taxonomy" id="1063"/>
    <lineage>
        <taxon>Bacteria</taxon>
        <taxon>Pseudomonadati</taxon>
        <taxon>Pseudomonadota</taxon>
        <taxon>Alphaproteobacteria</taxon>
        <taxon>Rhodobacterales</taxon>
        <taxon>Paracoccaceae</taxon>
        <taxon>Cereibacter</taxon>
    </lineage>
</organism>